<keyword evidence="2 5" id="KW-0378">Hydrolase</keyword>
<accession>A0A2V4P2Y3</accession>
<dbReference type="Pfam" id="PF00293">
    <property type="entry name" value="NUDIX"/>
    <property type="match status" value="1"/>
</dbReference>
<organism evidence="5 6">
    <name type="scientific">Streptomyces tateyamensis</name>
    <dbReference type="NCBI Taxonomy" id="565073"/>
    <lineage>
        <taxon>Bacteria</taxon>
        <taxon>Bacillati</taxon>
        <taxon>Actinomycetota</taxon>
        <taxon>Actinomycetes</taxon>
        <taxon>Kitasatosporales</taxon>
        <taxon>Streptomycetaceae</taxon>
        <taxon>Streptomyces</taxon>
    </lineage>
</organism>
<dbReference type="Gene3D" id="3.90.79.10">
    <property type="entry name" value="Nucleoside Triphosphate Pyrophosphohydrolase"/>
    <property type="match status" value="1"/>
</dbReference>
<dbReference type="InterPro" id="IPR020084">
    <property type="entry name" value="NUDIX_hydrolase_CS"/>
</dbReference>
<dbReference type="EMBL" id="PYBW01000049">
    <property type="protein sequence ID" value="PYC78617.1"/>
    <property type="molecule type" value="Genomic_DNA"/>
</dbReference>
<evidence type="ECO:0000256" key="3">
    <source>
        <dbReference type="ARBA" id="ARBA00022842"/>
    </source>
</evidence>
<dbReference type="PROSITE" id="PS00893">
    <property type="entry name" value="NUDIX_BOX"/>
    <property type="match status" value="1"/>
</dbReference>
<proteinExistence type="predicted"/>
<dbReference type="AlphaFoldDB" id="A0A2V4P2Y3"/>
<feature type="domain" description="Nudix hydrolase" evidence="4">
    <location>
        <begin position="1"/>
        <end position="132"/>
    </location>
</feature>
<dbReference type="InterPro" id="IPR015797">
    <property type="entry name" value="NUDIX_hydrolase-like_dom_sf"/>
</dbReference>
<keyword evidence="3" id="KW-0460">Magnesium</keyword>
<gene>
    <name evidence="5" type="ORF">C7C46_16085</name>
</gene>
<dbReference type="OrthoDB" id="3872197at2"/>
<comment type="cofactor">
    <cofactor evidence="1">
        <name>Mg(2+)</name>
        <dbReference type="ChEBI" id="CHEBI:18420"/>
    </cofactor>
</comment>
<dbReference type="PANTHER" id="PTHR43046">
    <property type="entry name" value="GDP-MANNOSE MANNOSYL HYDROLASE"/>
    <property type="match status" value="1"/>
</dbReference>
<dbReference type="PANTHER" id="PTHR43046:SF12">
    <property type="entry name" value="GDP-MANNOSE MANNOSYL HYDROLASE"/>
    <property type="match status" value="1"/>
</dbReference>
<evidence type="ECO:0000256" key="1">
    <source>
        <dbReference type="ARBA" id="ARBA00001946"/>
    </source>
</evidence>
<comment type="caution">
    <text evidence="5">The sequence shown here is derived from an EMBL/GenBank/DDBJ whole genome shotgun (WGS) entry which is preliminary data.</text>
</comment>
<evidence type="ECO:0000259" key="4">
    <source>
        <dbReference type="PROSITE" id="PS51462"/>
    </source>
</evidence>
<evidence type="ECO:0000256" key="2">
    <source>
        <dbReference type="ARBA" id="ARBA00022801"/>
    </source>
</evidence>
<dbReference type="GO" id="GO:0016787">
    <property type="term" value="F:hydrolase activity"/>
    <property type="evidence" value="ECO:0007669"/>
    <property type="project" value="UniProtKB-KW"/>
</dbReference>
<protein>
    <submittedName>
        <fullName evidence="5">NUDIX hydrolase</fullName>
    </submittedName>
</protein>
<dbReference type="InterPro" id="IPR000086">
    <property type="entry name" value="NUDIX_hydrolase_dom"/>
</dbReference>
<dbReference type="SUPFAM" id="SSF55811">
    <property type="entry name" value="Nudix"/>
    <property type="match status" value="1"/>
</dbReference>
<reference evidence="5 6" key="1">
    <citation type="submission" date="2018-03" db="EMBL/GenBank/DDBJ databases">
        <title>Bioinformatic expansion and discovery of thiopeptide antibiotics.</title>
        <authorList>
            <person name="Schwalen C.J."/>
            <person name="Hudson G.A."/>
            <person name="Mitchell D.A."/>
        </authorList>
    </citation>
    <scope>NUCLEOTIDE SEQUENCE [LARGE SCALE GENOMIC DNA]</scope>
    <source>
        <strain evidence="5 6">ATCC 21389</strain>
    </source>
</reference>
<dbReference type="PROSITE" id="PS51462">
    <property type="entry name" value="NUDIX"/>
    <property type="match status" value="1"/>
</dbReference>
<keyword evidence="6" id="KW-1185">Reference proteome</keyword>
<evidence type="ECO:0000313" key="5">
    <source>
        <dbReference type="EMBL" id="PYC78617.1"/>
    </source>
</evidence>
<name>A0A2V4P2Y3_9ACTN</name>
<evidence type="ECO:0000313" key="6">
    <source>
        <dbReference type="Proteomes" id="UP000248039"/>
    </source>
</evidence>
<dbReference type="Proteomes" id="UP000248039">
    <property type="component" value="Unassembled WGS sequence"/>
</dbReference>
<sequence>MTLITNQNGDVLTVQTTYRSKPTLPGGAAHQDEKLADAATRELAEETGLRRRLAQILAVDQTPPNARTGATEGLNVVFDGGTLTPEEEAALSIPAKAHAEIEALVWVAPTDLDEKCDPYQARRIKHALAAREFDQALPALFRGELAA</sequence>